<protein>
    <submittedName>
        <fullName evidence="2">Uncharacterized protein</fullName>
    </submittedName>
</protein>
<evidence type="ECO:0000313" key="3">
    <source>
        <dbReference type="Proteomes" id="UP000583454"/>
    </source>
</evidence>
<reference evidence="2 3" key="1">
    <citation type="submission" date="2020-08" db="EMBL/GenBank/DDBJ databases">
        <title>Genomic Encyclopedia of Type Strains, Phase IV (KMG-IV): sequencing the most valuable type-strain genomes for metagenomic binning, comparative biology and taxonomic classification.</title>
        <authorList>
            <person name="Goeker M."/>
        </authorList>
    </citation>
    <scope>NUCLEOTIDE SEQUENCE [LARGE SCALE GENOMIC DNA]</scope>
    <source>
        <strain evidence="2 3">DSM 2163</strain>
    </source>
</reference>
<comment type="caution">
    <text evidence="2">The sequence shown here is derived from an EMBL/GenBank/DDBJ whole genome shotgun (WGS) entry which is preliminary data.</text>
</comment>
<organism evidence="2 3">
    <name type="scientific">Methylorubrum rhodinum</name>
    <dbReference type="NCBI Taxonomy" id="29428"/>
    <lineage>
        <taxon>Bacteria</taxon>
        <taxon>Pseudomonadati</taxon>
        <taxon>Pseudomonadota</taxon>
        <taxon>Alphaproteobacteria</taxon>
        <taxon>Hyphomicrobiales</taxon>
        <taxon>Methylobacteriaceae</taxon>
        <taxon>Methylorubrum</taxon>
    </lineage>
</organism>
<evidence type="ECO:0000313" key="2">
    <source>
        <dbReference type="EMBL" id="MBB5758856.1"/>
    </source>
</evidence>
<feature type="region of interest" description="Disordered" evidence="1">
    <location>
        <begin position="18"/>
        <end position="46"/>
    </location>
</feature>
<dbReference type="RefSeq" id="WP_183571661.1">
    <property type="nucleotide sequence ID" value="NZ_JACHOP010000017.1"/>
</dbReference>
<dbReference type="AlphaFoldDB" id="A0A840ZMN5"/>
<evidence type="ECO:0000256" key="1">
    <source>
        <dbReference type="SAM" id="MobiDB-lite"/>
    </source>
</evidence>
<accession>A0A840ZMN5</accession>
<name>A0A840ZMN5_9HYPH</name>
<sequence>MSPAQAIAALDRQLRRHGQDVTLHANGREASVTVRGRPSGYRPDELGQGVLQGMTKIVLSPTGLEAYGRPRKLDTMQYGGWSQTVEVVDPIWIDGEVVRFEIWATG</sequence>
<dbReference type="EMBL" id="JACHOP010000017">
    <property type="protein sequence ID" value="MBB5758856.1"/>
    <property type="molecule type" value="Genomic_DNA"/>
</dbReference>
<dbReference type="Proteomes" id="UP000583454">
    <property type="component" value="Unassembled WGS sequence"/>
</dbReference>
<proteinExistence type="predicted"/>
<keyword evidence="3" id="KW-1185">Reference proteome</keyword>
<gene>
    <name evidence="2" type="ORF">HNR00_003583</name>
</gene>